<dbReference type="PANTHER" id="PTHR13211">
    <property type="entry name" value="TELOMERASE CAJAL BODY PROTEIN 1"/>
    <property type="match status" value="1"/>
</dbReference>
<organism evidence="5 6">
    <name type="scientific">Vespula vulgaris</name>
    <name type="common">Yellow jacket</name>
    <name type="synonym">Wasp</name>
    <dbReference type="NCBI Taxonomy" id="7454"/>
    <lineage>
        <taxon>Eukaryota</taxon>
        <taxon>Metazoa</taxon>
        <taxon>Ecdysozoa</taxon>
        <taxon>Arthropoda</taxon>
        <taxon>Hexapoda</taxon>
        <taxon>Insecta</taxon>
        <taxon>Pterygota</taxon>
        <taxon>Neoptera</taxon>
        <taxon>Endopterygota</taxon>
        <taxon>Hymenoptera</taxon>
        <taxon>Apocrita</taxon>
        <taxon>Aculeata</taxon>
        <taxon>Vespoidea</taxon>
        <taxon>Vespidae</taxon>
        <taxon>Vespinae</taxon>
        <taxon>Vespula</taxon>
    </lineage>
</organism>
<comment type="similarity">
    <text evidence="3">Belongs to the TCAB1 family.</text>
</comment>
<dbReference type="Proteomes" id="UP000614350">
    <property type="component" value="Unassembled WGS sequence"/>
</dbReference>
<dbReference type="InterPro" id="IPR001680">
    <property type="entry name" value="WD40_rpt"/>
</dbReference>
<keyword evidence="2" id="KW-0677">Repeat</keyword>
<dbReference type="PANTHER" id="PTHR13211:SF0">
    <property type="entry name" value="TELOMERASE CAJAL BODY PROTEIN 1"/>
    <property type="match status" value="1"/>
</dbReference>
<evidence type="ECO:0000256" key="1">
    <source>
        <dbReference type="ARBA" id="ARBA00022574"/>
    </source>
</evidence>
<evidence type="ECO:0000256" key="3">
    <source>
        <dbReference type="ARBA" id="ARBA00038279"/>
    </source>
</evidence>
<dbReference type="GO" id="GO:0015030">
    <property type="term" value="C:Cajal body"/>
    <property type="evidence" value="ECO:0007669"/>
    <property type="project" value="TreeGrafter"/>
</dbReference>
<dbReference type="AlphaFoldDB" id="A0A834N294"/>
<dbReference type="Pfam" id="PF00400">
    <property type="entry name" value="WD40"/>
    <property type="match status" value="1"/>
</dbReference>
<name>A0A834N294_VESVU</name>
<protein>
    <recommendedName>
        <fullName evidence="4">WD repeat-containing protein 79</fullName>
    </recommendedName>
</protein>
<evidence type="ECO:0000313" key="5">
    <source>
        <dbReference type="EMBL" id="KAF7393155.1"/>
    </source>
</evidence>
<dbReference type="GO" id="GO:0003723">
    <property type="term" value="F:RNA binding"/>
    <property type="evidence" value="ECO:0007669"/>
    <property type="project" value="TreeGrafter"/>
</dbReference>
<dbReference type="InterPro" id="IPR015943">
    <property type="entry name" value="WD40/YVTN_repeat-like_dom_sf"/>
</dbReference>
<sequence length="510" mass="57950">MKKIFIFITQDKKPVGITATVVIGKIFIFKKIFIMENESINKTSLVEDEDNLHMEIELINPTIENISINPIFIKETENKQAQSSNVKNETNVDTIQRPNITNNTNEMSIDHALNVDESGVSSELNIEKIEANLCEKTEVYNLDSTSKNTTNDSFYSYNWTVSPKLICAATKEYQPTAFCENFTKSCQWSPDGTCLLVPSEDFRIRLYELPTTLYSGKIPSNFTTFDLKAALVVKEGGLIYDSCWYPFMNSWDPATCCFLSTSKESPIHLWDAFTGKLRATYRAYNDVDEVKASISVQFIDFGKQILCGFKNSLQIFNTNRPGRQITTINFKKDFPNTSGLVSCIRENPLMPGLVAFGTYSKCIGLYKDIPICTFKTANGVTQVEFSPCGTKLYSAVRRNNEFLCWDLRNPGALLYSFQKRQADTNQKIQFDITNNGHHVISGGTDGKIIIWELFEMEDMNPKYEFKVSEDCVNGVSVHKSLPIVATSSGQRIYDTEEVQRDNSVRLWWFN</sequence>
<evidence type="ECO:0000313" key="6">
    <source>
        <dbReference type="Proteomes" id="UP000614350"/>
    </source>
</evidence>
<evidence type="ECO:0000256" key="2">
    <source>
        <dbReference type="ARBA" id="ARBA00022737"/>
    </source>
</evidence>
<dbReference type="Gene3D" id="2.130.10.10">
    <property type="entry name" value="YVTN repeat-like/Quinoprotein amine dehydrogenase"/>
    <property type="match status" value="1"/>
</dbReference>
<proteinExistence type="inferred from homology"/>
<dbReference type="GO" id="GO:0030576">
    <property type="term" value="P:Cajal body organization"/>
    <property type="evidence" value="ECO:0007669"/>
    <property type="project" value="TreeGrafter"/>
</dbReference>
<keyword evidence="1" id="KW-0853">WD repeat</keyword>
<dbReference type="PROSITE" id="PS00678">
    <property type="entry name" value="WD_REPEATS_1"/>
    <property type="match status" value="1"/>
</dbReference>
<gene>
    <name evidence="5" type="ORF">HZH66_008988</name>
</gene>
<evidence type="ECO:0000256" key="4">
    <source>
        <dbReference type="ARBA" id="ARBA00041558"/>
    </source>
</evidence>
<accession>A0A834N294</accession>
<dbReference type="SMART" id="SM00320">
    <property type="entry name" value="WD40"/>
    <property type="match status" value="5"/>
</dbReference>
<dbReference type="InterPro" id="IPR036322">
    <property type="entry name" value="WD40_repeat_dom_sf"/>
</dbReference>
<reference evidence="5" key="1">
    <citation type="journal article" date="2020" name="G3 (Bethesda)">
        <title>High-Quality Assemblies for Three Invasive Social Wasps from the &lt;i&gt;Vespula&lt;/i&gt; Genus.</title>
        <authorList>
            <person name="Harrop T.W.R."/>
            <person name="Guhlin J."/>
            <person name="McLaughlin G.M."/>
            <person name="Permina E."/>
            <person name="Stockwell P."/>
            <person name="Gilligan J."/>
            <person name="Le Lec M.F."/>
            <person name="Gruber M.A.M."/>
            <person name="Quinn O."/>
            <person name="Lovegrove M."/>
            <person name="Duncan E.J."/>
            <person name="Remnant E.J."/>
            <person name="Van Eeckhoven J."/>
            <person name="Graham B."/>
            <person name="Knapp R.A."/>
            <person name="Langford K.W."/>
            <person name="Kronenberg Z."/>
            <person name="Press M.O."/>
            <person name="Eacker S.M."/>
            <person name="Wilson-Rankin E.E."/>
            <person name="Purcell J."/>
            <person name="Lester P.J."/>
            <person name="Dearden P.K."/>
        </authorList>
    </citation>
    <scope>NUCLEOTIDE SEQUENCE</scope>
    <source>
        <strain evidence="5">Marl-1</strain>
    </source>
</reference>
<comment type="caution">
    <text evidence="5">The sequence shown here is derived from an EMBL/GenBank/DDBJ whole genome shotgun (WGS) entry which is preliminary data.</text>
</comment>
<dbReference type="EMBL" id="JACSEA010000009">
    <property type="protein sequence ID" value="KAF7393155.1"/>
    <property type="molecule type" value="Genomic_DNA"/>
</dbReference>
<dbReference type="SUPFAM" id="SSF50978">
    <property type="entry name" value="WD40 repeat-like"/>
    <property type="match status" value="1"/>
</dbReference>
<keyword evidence="6" id="KW-1185">Reference proteome</keyword>
<dbReference type="InterPro" id="IPR051150">
    <property type="entry name" value="SWT21/TCAB1_mRNA_Telomere"/>
</dbReference>
<dbReference type="InterPro" id="IPR019775">
    <property type="entry name" value="WD40_repeat_CS"/>
</dbReference>